<evidence type="ECO:0000256" key="1">
    <source>
        <dbReference type="SAM" id="MobiDB-lite"/>
    </source>
</evidence>
<keyword evidence="4" id="KW-1185">Reference proteome</keyword>
<name>A0A9P6Q892_9FUNG</name>
<evidence type="ECO:0000313" key="4">
    <source>
        <dbReference type="Proteomes" id="UP000726737"/>
    </source>
</evidence>
<feature type="transmembrane region" description="Helical" evidence="2">
    <location>
        <begin position="396"/>
        <end position="415"/>
    </location>
</feature>
<feature type="region of interest" description="Disordered" evidence="1">
    <location>
        <begin position="1"/>
        <end position="20"/>
    </location>
</feature>
<feature type="transmembrane region" description="Helical" evidence="2">
    <location>
        <begin position="421"/>
        <end position="442"/>
    </location>
</feature>
<keyword evidence="2" id="KW-0472">Membrane</keyword>
<feature type="region of interest" description="Disordered" evidence="1">
    <location>
        <begin position="29"/>
        <end position="65"/>
    </location>
</feature>
<keyword evidence="2" id="KW-0812">Transmembrane</keyword>
<accession>A0A9P6Q892</accession>
<keyword evidence="2" id="KW-1133">Transmembrane helix</keyword>
<feature type="transmembrane region" description="Helical" evidence="2">
    <location>
        <begin position="114"/>
        <end position="135"/>
    </location>
</feature>
<feature type="compositionally biased region" description="Polar residues" evidence="1">
    <location>
        <begin position="47"/>
        <end position="56"/>
    </location>
</feature>
<evidence type="ECO:0000313" key="3">
    <source>
        <dbReference type="EMBL" id="KAG0262813.1"/>
    </source>
</evidence>
<dbReference type="Proteomes" id="UP000726737">
    <property type="component" value="Unassembled WGS sequence"/>
</dbReference>
<gene>
    <name evidence="3" type="ORF">BG011_009644</name>
</gene>
<protein>
    <submittedName>
        <fullName evidence="3">Uncharacterized protein</fullName>
    </submittedName>
</protein>
<dbReference type="EMBL" id="JAAAJA010000088">
    <property type="protein sequence ID" value="KAG0262813.1"/>
    <property type="molecule type" value="Genomic_DNA"/>
</dbReference>
<organism evidence="3 4">
    <name type="scientific">Mortierella polycephala</name>
    <dbReference type="NCBI Taxonomy" id="41804"/>
    <lineage>
        <taxon>Eukaryota</taxon>
        <taxon>Fungi</taxon>
        <taxon>Fungi incertae sedis</taxon>
        <taxon>Mucoromycota</taxon>
        <taxon>Mortierellomycotina</taxon>
        <taxon>Mortierellomycetes</taxon>
        <taxon>Mortierellales</taxon>
        <taxon>Mortierellaceae</taxon>
        <taxon>Mortierella</taxon>
    </lineage>
</organism>
<dbReference type="AlphaFoldDB" id="A0A9P6Q892"/>
<feature type="transmembrane region" description="Helical" evidence="2">
    <location>
        <begin position="454"/>
        <end position="477"/>
    </location>
</feature>
<proteinExistence type="predicted"/>
<comment type="caution">
    <text evidence="3">The sequence shown here is derived from an EMBL/GenBank/DDBJ whole genome shotgun (WGS) entry which is preliminary data.</text>
</comment>
<feature type="compositionally biased region" description="Low complexity" evidence="1">
    <location>
        <begin position="36"/>
        <end position="46"/>
    </location>
</feature>
<evidence type="ECO:0000256" key="2">
    <source>
        <dbReference type="SAM" id="Phobius"/>
    </source>
</evidence>
<feature type="transmembrane region" description="Helical" evidence="2">
    <location>
        <begin position="256"/>
        <end position="280"/>
    </location>
</feature>
<sequence>MDPGYSAPVSGAGTAPQVNDHSTYVYPTQACHNDVDNNNVLDNNNVSGSSSQQAPYHNNGLYGMTEQQTPLSHDRYREDNEDSSLSLRLEAQQDLMSTGTTGAALQNVTPPGKILVLQILTTLSTIVFTVAPVVIKSGKDESWGDWYTWRDAVRLIEPFCSGILHSWLFYASDLMRPHWENNDSIQRQRIESWNLEEDNGQTYSEDKGHRHTDINRYNTGGPDVAATATTMTTAAAVPGRSTTRSFKHSTWFKSTLAAVFTFFLILYVTGAAIHTAAALFKNTISLFLDQYSQGIGLSTHPLTNGDGQLPMALAQQLKEGYVLIHGAWEHTISHYMYALGALGMSWCEMVAYSGQILPKGVNLARVGHLKKRSSSLSNQNGAAVVAGAQVKTSRRLILLWIIAGVLYGCIVAGVSCQYPKGLYVGLGYIGLLILVLSAYILSTPTRGLFSLGRHYILQTYVIGGVVAFVIIFIYMAVNGFDMLTSNDKSHLQTVNRP</sequence>
<dbReference type="OrthoDB" id="2377933at2759"/>
<reference evidence="3" key="1">
    <citation type="journal article" date="2020" name="Fungal Divers.">
        <title>Resolving the Mortierellaceae phylogeny through synthesis of multi-gene phylogenetics and phylogenomics.</title>
        <authorList>
            <person name="Vandepol N."/>
            <person name="Liber J."/>
            <person name="Desiro A."/>
            <person name="Na H."/>
            <person name="Kennedy M."/>
            <person name="Barry K."/>
            <person name="Grigoriev I.V."/>
            <person name="Miller A.N."/>
            <person name="O'Donnell K."/>
            <person name="Stajich J.E."/>
            <person name="Bonito G."/>
        </authorList>
    </citation>
    <scope>NUCLEOTIDE SEQUENCE</scope>
    <source>
        <strain evidence="3">KOD948</strain>
    </source>
</reference>